<keyword evidence="1" id="KW-0812">Transmembrane</keyword>
<evidence type="ECO:0000256" key="1">
    <source>
        <dbReference type="SAM" id="Phobius"/>
    </source>
</evidence>
<keyword evidence="1" id="KW-0472">Membrane</keyword>
<evidence type="ECO:0000313" key="3">
    <source>
        <dbReference type="Proteomes" id="UP000270296"/>
    </source>
</evidence>
<name>A0A183IK39_9BILA</name>
<organism evidence="4">
    <name type="scientific">Soboliphyme baturini</name>
    <dbReference type="NCBI Taxonomy" id="241478"/>
    <lineage>
        <taxon>Eukaryota</taxon>
        <taxon>Metazoa</taxon>
        <taxon>Ecdysozoa</taxon>
        <taxon>Nematoda</taxon>
        <taxon>Enoplea</taxon>
        <taxon>Dorylaimia</taxon>
        <taxon>Dioctophymatida</taxon>
        <taxon>Dioctophymatoidea</taxon>
        <taxon>Soboliphymatidae</taxon>
        <taxon>Soboliphyme</taxon>
    </lineage>
</organism>
<reference evidence="2 3" key="2">
    <citation type="submission" date="2018-11" db="EMBL/GenBank/DDBJ databases">
        <authorList>
            <consortium name="Pathogen Informatics"/>
        </authorList>
    </citation>
    <scope>NUCLEOTIDE SEQUENCE [LARGE SCALE GENOMIC DNA]</scope>
</reference>
<dbReference type="OrthoDB" id="10035564at2759"/>
<gene>
    <name evidence="2" type="ORF">SBAD_LOCUS3985</name>
</gene>
<dbReference type="EMBL" id="UZAM01008056">
    <property type="protein sequence ID" value="VDP02975.1"/>
    <property type="molecule type" value="Genomic_DNA"/>
</dbReference>
<protein>
    <submittedName>
        <fullName evidence="4">FAM176 domain-containing protein</fullName>
    </submittedName>
</protein>
<evidence type="ECO:0000313" key="4">
    <source>
        <dbReference type="WBParaSite" id="SBAD_0000416101-mRNA-1"/>
    </source>
</evidence>
<reference evidence="4" key="1">
    <citation type="submission" date="2016-06" db="UniProtKB">
        <authorList>
            <consortium name="WormBaseParasite"/>
        </authorList>
    </citation>
    <scope>IDENTIFICATION</scope>
</reference>
<keyword evidence="1" id="KW-1133">Transmembrane helix</keyword>
<dbReference type="AlphaFoldDB" id="A0A183IK39"/>
<sequence length="165" mass="18096">MGEYHKGGGGGGSGSPWMTAHYGHSGCNSTTPYDFYPMTDDDRVCLEQRHYWCFLLSSIVTFCLSMLTVVSFRIVTCSCFPSADSSHHLRDGLLVDELTCLNDPDALEDIVEPDSDADPDPDMKSSTSKIGWMTEAKDWAGELISGQSTTGRILVSKQYSCFVLS</sequence>
<dbReference type="Proteomes" id="UP000270296">
    <property type="component" value="Unassembled WGS sequence"/>
</dbReference>
<proteinExistence type="predicted"/>
<evidence type="ECO:0000313" key="2">
    <source>
        <dbReference type="EMBL" id="VDP02975.1"/>
    </source>
</evidence>
<dbReference type="WBParaSite" id="SBAD_0000416101-mRNA-1">
    <property type="protein sequence ID" value="SBAD_0000416101-mRNA-1"/>
    <property type="gene ID" value="SBAD_0000416101"/>
</dbReference>
<accession>A0A183IK39</accession>
<keyword evidence="3" id="KW-1185">Reference proteome</keyword>
<feature type="transmembrane region" description="Helical" evidence="1">
    <location>
        <begin position="51"/>
        <end position="72"/>
    </location>
</feature>